<organism evidence="1 2">
    <name type="scientific">Sporothrix schenckii 1099-18</name>
    <dbReference type="NCBI Taxonomy" id="1397361"/>
    <lineage>
        <taxon>Eukaryota</taxon>
        <taxon>Fungi</taxon>
        <taxon>Dikarya</taxon>
        <taxon>Ascomycota</taxon>
        <taxon>Pezizomycotina</taxon>
        <taxon>Sordariomycetes</taxon>
        <taxon>Sordariomycetidae</taxon>
        <taxon>Ophiostomatales</taxon>
        <taxon>Ophiostomataceae</taxon>
        <taxon>Sporothrix</taxon>
    </lineage>
</organism>
<name>A0A0F2MBQ9_SPOSC</name>
<evidence type="ECO:0000313" key="2">
    <source>
        <dbReference type="Proteomes" id="UP000033710"/>
    </source>
</evidence>
<sequence>MCENWITTVVSGICRHTIEELPEVKQCSKVSGDNESCGEVKDVYFGQTTTRVLCPDCEAAAEEKDSD</sequence>
<protein>
    <submittedName>
        <fullName evidence="1">Uncharacterized protein</fullName>
    </submittedName>
</protein>
<reference evidence="1 2" key="1">
    <citation type="journal article" date="2014" name="BMC Genomics">
        <title>Comparative genomics of the major fungal agents of human and animal Sporotrichosis: Sporothrix schenckii and Sporothrix brasiliensis.</title>
        <authorList>
            <person name="Teixeira M.M."/>
            <person name="de Almeida L.G."/>
            <person name="Kubitschek-Barreira P."/>
            <person name="Alves F.L."/>
            <person name="Kioshima E.S."/>
            <person name="Abadio A.K."/>
            <person name="Fernandes L."/>
            <person name="Derengowski L.S."/>
            <person name="Ferreira K.S."/>
            <person name="Souza R.C."/>
            <person name="Ruiz J.C."/>
            <person name="de Andrade N.C."/>
            <person name="Paes H.C."/>
            <person name="Nicola A.M."/>
            <person name="Albuquerque P."/>
            <person name="Gerber A.L."/>
            <person name="Martins V.P."/>
            <person name="Peconick L.D."/>
            <person name="Neto A.V."/>
            <person name="Chaucanez C.B."/>
            <person name="Silva P.A."/>
            <person name="Cunha O.L."/>
            <person name="de Oliveira F.F."/>
            <person name="dos Santos T.C."/>
            <person name="Barros A.L."/>
            <person name="Soares M.A."/>
            <person name="de Oliveira L.M."/>
            <person name="Marini M.M."/>
            <person name="Villalobos-Duno H."/>
            <person name="Cunha M.M."/>
            <person name="de Hoog S."/>
            <person name="da Silveira J.F."/>
            <person name="Henrissat B."/>
            <person name="Nino-Vega G.A."/>
            <person name="Cisalpino P.S."/>
            <person name="Mora-Montes H.M."/>
            <person name="Almeida S.R."/>
            <person name="Stajich J.E."/>
            <person name="Lopes-Bezerra L.M."/>
            <person name="Vasconcelos A.T."/>
            <person name="Felipe M.S."/>
        </authorList>
    </citation>
    <scope>NUCLEOTIDE SEQUENCE [LARGE SCALE GENOMIC DNA]</scope>
    <source>
        <strain evidence="1 2">1099-18</strain>
    </source>
</reference>
<comment type="caution">
    <text evidence="1">The sequence shown here is derived from an EMBL/GenBank/DDBJ whole genome shotgun (WGS) entry which is preliminary data.</text>
</comment>
<reference evidence="1 2" key="2">
    <citation type="journal article" date="2015" name="Eukaryot. Cell">
        <title>Asexual propagation of a virulent clone complex in a human and feline outbreak of sporotrichosis.</title>
        <authorList>
            <person name="Teixeira Mde M."/>
            <person name="Rodrigues A.M."/>
            <person name="Tsui C.K."/>
            <person name="de Almeida L.G."/>
            <person name="Van Diepeningen A.D."/>
            <person name="van den Ende B.G."/>
            <person name="Fernandes G.F."/>
            <person name="Kano R."/>
            <person name="Hamelin R.C."/>
            <person name="Lopes-Bezerra L.M."/>
            <person name="Vasconcelos A.T."/>
            <person name="de Hoog S."/>
            <person name="de Camargo Z.P."/>
            <person name="Felipe M.S."/>
        </authorList>
    </citation>
    <scope>NUCLEOTIDE SEQUENCE [LARGE SCALE GENOMIC DNA]</scope>
    <source>
        <strain evidence="1 2">1099-18</strain>
    </source>
</reference>
<proteinExistence type="predicted"/>
<dbReference type="KEGG" id="ssck:SPSK_11022"/>
<accession>A0A0F2MBQ9</accession>
<gene>
    <name evidence="1" type="ORF">SPSK_11022</name>
</gene>
<dbReference type="GeneID" id="27672519"/>
<dbReference type="Proteomes" id="UP000033710">
    <property type="component" value="Unassembled WGS sequence"/>
</dbReference>
<dbReference type="RefSeq" id="XP_016588951.1">
    <property type="nucleotide sequence ID" value="XM_016737242.1"/>
</dbReference>
<dbReference type="AlphaFoldDB" id="A0A0F2MBQ9"/>
<dbReference type="VEuPathDB" id="FungiDB:SPSK_11022"/>
<evidence type="ECO:0000313" key="1">
    <source>
        <dbReference type="EMBL" id="KJR86275.1"/>
    </source>
</evidence>
<dbReference type="EMBL" id="AXCR01000006">
    <property type="protein sequence ID" value="KJR86275.1"/>
    <property type="molecule type" value="Genomic_DNA"/>
</dbReference>